<dbReference type="Pfam" id="PF11854">
    <property type="entry name" value="MtrB_PioB"/>
    <property type="match status" value="1"/>
</dbReference>
<protein>
    <recommendedName>
        <fullName evidence="4">Cytochrome c-552/DMSO reductase-like haem-binding domain-containing protein</fullName>
    </recommendedName>
</protein>
<evidence type="ECO:0000313" key="3">
    <source>
        <dbReference type="Proteomes" id="UP000595564"/>
    </source>
</evidence>
<keyword evidence="1" id="KW-0732">Signal</keyword>
<dbReference type="AlphaFoldDB" id="A0A7R6PMW3"/>
<evidence type="ECO:0000313" key="2">
    <source>
        <dbReference type="EMBL" id="BBB33022.1"/>
    </source>
</evidence>
<dbReference type="SUPFAM" id="SSF56935">
    <property type="entry name" value="Porins"/>
    <property type="match status" value="1"/>
</dbReference>
<reference evidence="2 3" key="1">
    <citation type="journal article" date="2012" name="Extremophiles">
        <title>Thermotomaculum hydrothermale gen. nov., sp. nov., a novel heterotrophic thermophile within the phylum Acidobacteria from a deep-sea hydrothermal vent chimney in the Southern Okinawa Trough.</title>
        <authorList>
            <person name="Izumi H."/>
            <person name="Nunoura T."/>
            <person name="Miyazaki M."/>
            <person name="Mino S."/>
            <person name="Toki T."/>
            <person name="Takai K."/>
            <person name="Sako Y."/>
            <person name="Sawabe T."/>
            <person name="Nakagawa S."/>
        </authorList>
    </citation>
    <scope>NUCLEOTIDE SEQUENCE [LARGE SCALE GENOMIC DNA]</scope>
    <source>
        <strain evidence="2 3">AC55</strain>
    </source>
</reference>
<keyword evidence="3" id="KW-1185">Reference proteome</keyword>
<evidence type="ECO:0000256" key="1">
    <source>
        <dbReference type="SAM" id="SignalP"/>
    </source>
</evidence>
<dbReference type="NCBIfam" id="NF041027">
    <property type="entry name" value="GSU2204_Se_pt_1"/>
    <property type="match status" value="1"/>
</dbReference>
<dbReference type="Proteomes" id="UP000595564">
    <property type="component" value="Chromosome"/>
</dbReference>
<evidence type="ECO:0008006" key="4">
    <source>
        <dbReference type="Google" id="ProtNLM"/>
    </source>
</evidence>
<gene>
    <name evidence="2" type="ORF">TTHT_1519</name>
</gene>
<accession>A0A7R6PMW3</accession>
<feature type="chain" id="PRO_5032819758" description="Cytochrome c-552/DMSO reductase-like haem-binding domain-containing protein" evidence="1">
    <location>
        <begin position="20"/>
        <end position="563"/>
    </location>
</feature>
<dbReference type="KEGG" id="thyd:TTHT_1519"/>
<organism evidence="2 3">
    <name type="scientific">Thermotomaculum hydrothermale</name>
    <dbReference type="NCBI Taxonomy" id="981385"/>
    <lineage>
        <taxon>Bacteria</taxon>
        <taxon>Pseudomonadati</taxon>
        <taxon>Acidobacteriota</taxon>
        <taxon>Holophagae</taxon>
        <taxon>Thermotomaculales</taxon>
        <taxon>Thermotomaculaceae</taxon>
        <taxon>Thermotomaculum</taxon>
    </lineage>
</organism>
<dbReference type="RefSeq" id="WP_201327321.1">
    <property type="nucleotide sequence ID" value="NZ_AP017470.1"/>
</dbReference>
<name>A0A7R6PMW3_9BACT</name>
<dbReference type="EMBL" id="AP017470">
    <property type="protein sequence ID" value="BBB33022.1"/>
    <property type="molecule type" value="Genomic_DNA"/>
</dbReference>
<dbReference type="InterPro" id="IPR020016">
    <property type="entry name" value="Decahaem-assoc_OM_MtrB/PioB"/>
</dbReference>
<proteinExistence type="predicted"/>
<sequence>MRKLIALLAILFVSAWCFAGEPKKESANYAEIGAHGSSVTKDGTKAAEYDEAITHAEGSLKFRWVKTDGDVKIKWEGEVESHSDMNFKLVINSGTWFKSTTTYNKFFHRLGHDKLANLEGRESVDPVNNTPGGKFVFHEDYDPDVDYYTVYEKFSQVFDFNLDNDSPFKHVQVGLSSMGRKGYHQINGLSHCDSCHITSKAGKTDEMTYDLWVKADAKVGNTDISYKGTYSKFNNRADQYSFYYDLPRHPVKGTLVDEFASRTIFGGERLPADYNNDNEMFENAVSIESVISPKDTIYAKLLYSTQKNKAIDLQMDTKAGSLRYTRKFSKNFRFDAYFSYYTIDNDDYFVDLPNWRVTGDPMAFTRYSSFNRDVSYFKLRGIYKFSPNQRLTFTYRYQQIDRDNLIVNYENKSTDTTKNLFKIRYDGRFEGSRAFFEVSYEDIDHPFESYNGIYEESYHNYSNGPLWYYLRERSGEATSLPNQDFKIKGSFTIDLTDNSSLNIYGNYRDGENDELNTYKMDLTAKNAGFDYFVQLNDNTVITLGYDYSNGSQTTLFAVPIMDG</sequence>
<feature type="signal peptide" evidence="1">
    <location>
        <begin position="1"/>
        <end position="19"/>
    </location>
</feature>